<evidence type="ECO:0000256" key="1">
    <source>
        <dbReference type="SAM" id="MobiDB-lite"/>
    </source>
</evidence>
<protein>
    <recommendedName>
        <fullName evidence="4">F-box domain-containing protein</fullName>
    </recommendedName>
</protein>
<evidence type="ECO:0000313" key="3">
    <source>
        <dbReference type="Proteomes" id="UP000256964"/>
    </source>
</evidence>
<evidence type="ECO:0008006" key="4">
    <source>
        <dbReference type="Google" id="ProtNLM"/>
    </source>
</evidence>
<evidence type="ECO:0000313" key="2">
    <source>
        <dbReference type="EMBL" id="RDX44466.1"/>
    </source>
</evidence>
<dbReference type="Proteomes" id="UP000256964">
    <property type="component" value="Unassembled WGS sequence"/>
</dbReference>
<name>A0A371CW13_9APHY</name>
<gene>
    <name evidence="2" type="ORF">OH76DRAFT_1094166</name>
</gene>
<sequence length="431" mass="48105">MKDSGQHSRIIPPSESTRERGISQATSGEQCSPLRRCMRLRYMPLACIRIRPSGLPLELCCIVIDHLHANKSSLKSCSLVHPSWTPHSQRHLFASITVSAKLHSRAAILFPPFLSAQPNIASHITMLVIEHEDCLSLSTLRSIIISLPEISNLKLRSCLIIGRDPLPDQLAQPRQLSQIHPMKVVDLAFCCLPEDTLYQFLGLFTHIEQLSLARITMLNPRHYRAHIPVLPALTVHSLDVAAIPVAITATLLSHSAIFKTMVSLSLSQPASLCPLHAIDRLPNPFMLGLLCSLFDIPYHDDVRPGNIFEQLPMGDCKMLRIMTHWLVCTDPQDLHSSIRVYLGSLSYLPASVQEVRFILCLHVDLDKPDVDGSLWEEVDAMILDGPQDIRVVLDTRASSPPHTKGDIDELEEFLDDRLPGACEQGRFTVAR</sequence>
<feature type="region of interest" description="Disordered" evidence="1">
    <location>
        <begin position="1"/>
        <end position="27"/>
    </location>
</feature>
<keyword evidence="3" id="KW-1185">Reference proteome</keyword>
<proteinExistence type="predicted"/>
<organism evidence="2 3">
    <name type="scientific">Lentinus brumalis</name>
    <dbReference type="NCBI Taxonomy" id="2498619"/>
    <lineage>
        <taxon>Eukaryota</taxon>
        <taxon>Fungi</taxon>
        <taxon>Dikarya</taxon>
        <taxon>Basidiomycota</taxon>
        <taxon>Agaricomycotina</taxon>
        <taxon>Agaricomycetes</taxon>
        <taxon>Polyporales</taxon>
        <taxon>Polyporaceae</taxon>
        <taxon>Lentinus</taxon>
    </lineage>
</organism>
<dbReference type="EMBL" id="KZ857449">
    <property type="protein sequence ID" value="RDX44466.1"/>
    <property type="molecule type" value="Genomic_DNA"/>
</dbReference>
<dbReference type="AlphaFoldDB" id="A0A371CW13"/>
<accession>A0A371CW13</accession>
<reference evidence="2 3" key="1">
    <citation type="journal article" date="2018" name="Biotechnol. Biofuels">
        <title>Integrative visual omics of the white-rot fungus Polyporus brumalis exposes the biotechnological potential of its oxidative enzymes for delignifying raw plant biomass.</title>
        <authorList>
            <person name="Miyauchi S."/>
            <person name="Rancon A."/>
            <person name="Drula E."/>
            <person name="Hage H."/>
            <person name="Chaduli D."/>
            <person name="Favel A."/>
            <person name="Grisel S."/>
            <person name="Henrissat B."/>
            <person name="Herpoel-Gimbert I."/>
            <person name="Ruiz-Duenas F.J."/>
            <person name="Chevret D."/>
            <person name="Hainaut M."/>
            <person name="Lin J."/>
            <person name="Wang M."/>
            <person name="Pangilinan J."/>
            <person name="Lipzen A."/>
            <person name="Lesage-Meessen L."/>
            <person name="Navarro D."/>
            <person name="Riley R."/>
            <person name="Grigoriev I.V."/>
            <person name="Zhou S."/>
            <person name="Raouche S."/>
            <person name="Rosso M.N."/>
        </authorList>
    </citation>
    <scope>NUCLEOTIDE SEQUENCE [LARGE SCALE GENOMIC DNA]</scope>
    <source>
        <strain evidence="2 3">BRFM 1820</strain>
    </source>
</reference>